<proteinExistence type="predicted"/>
<feature type="compositionally biased region" description="Pro residues" evidence="7">
    <location>
        <begin position="524"/>
        <end position="545"/>
    </location>
</feature>
<keyword evidence="5" id="KW-0129">CBS domain</keyword>
<feature type="region of interest" description="Disordered" evidence="7">
    <location>
        <begin position="1298"/>
        <end position="1324"/>
    </location>
</feature>
<dbReference type="SUPFAM" id="SSF81340">
    <property type="entry name" value="Clc chloride channel"/>
    <property type="match status" value="1"/>
</dbReference>
<keyword evidence="4 8" id="KW-1133">Transmembrane helix</keyword>
<feature type="transmembrane region" description="Helical" evidence="8">
    <location>
        <begin position="441"/>
        <end position="462"/>
    </location>
</feature>
<sequence>MRTGEDRLLFQDMREYARFQGTGGGGGRGGGGGGADRELDDLDDATDPLLGPGGGGGAGRRRADLEGFGGGASLLLGGGAGGGDDGEGYVPWRRAWRSIFKKGNDVESARVNHSFTPTERAKLANVESIDYLAPNSATYRKWLARQPHRRSWDRWVMMGSIGVATGLVAHGLYVLISFFAGFKYGVTRWLLGHTNVGVAWLFNVVVSVGLVAASSAAVIGWAPEAQGSGVPEVMAYLNGCMLPKLFNVATLGVKWLSCGLVVASGLPVGPEGPLIHIGAAIGAALSQGHSTTMGFTTQLFRRFRNPKDKRDFVTAGVSVGVAAAFNAPIGGLLFAFEEVASFWQQRLGWQVFYACMCSVLTLNLSRSAGKALLGQGSFGWFDKEVAFEQIGMSFSSHVLAVAPAAVIGLCAGLLAVIFTVANIKVTRLRAMLTGHLKWKRAIEPCALAAVYITGVMLLPLFFPCTPAECVVDAAGEMQCSTGLNGPAGQGIPDMAPSLPLYTCRVIEHVTPNFTAVPAFPPPPSFPGAPSPPAAASPSFPRPSPQEPDSAAFAPAFPPGLPPPPPAPTVPVDAFATPPLEPPFAPPPPLAPPSPPLAPAPPTAPPAIPSPPLAPAPPPGLPPGHHHRRVLLASSTSTSTTSSSAAASADADASGSANAASALYYVTGGASSQPVAGMAAAAPAVSGRRYRAVPVGQGMGMGCGPQSHTFANWGSRLGRRLSESLLQQPLLQPPVLQPVLQPHRSALGRADGVAGAVSNDDSSSSSSSGAVGAGSSRTWLPRGIPTGGGGSITPNDDDDRRRGGGGGGGNGTSTVYYNQLATLLFSTGEEGIKHLFARGTHRLFGYKALLTMGAYYFVFAVLVAGSAVASGLFVPMLMIGAVLGRIFGLLTVDIAQGLGTRWSVDTLGPWAWIDPGVFALVGAGAFMGGVTRMTVALAVIMIEVSSDVHMLLPVLVAIMTAKWVADAACHSLYHGLLEVKCVPFLPGEPVSAFSLDLLPVSHVMASPVVCLRQRMTIREITDVLRRCKHNGFPVLRDGPPPGSHVGGGGGAGGGGGGGGGAVGGAMPPLVPGPAGLVGPASAVFGPLGAGRAGSAAGAAGAGAGASGGVPGTCCGLITRQHLMVLLQKAVLAGRSDGLEVDWTELNRKMMDPVAAARSVHQQQMAVLAREMAADPALPTDSGLAALGLLRAAAAARGGSGGGAAPPPAPPPGPSLSPAASAAAGLLSSLGLTGRGGSGGLGAYAALPGGSSGSGHAGQGGGRSLEPAGAGAGVDNGPRFGGEGYDYGGVGVLPSVVPASEGMQPPPQLPPRGPGLQGPAVAARTRDGERLRLDDALARALNGPGGSGSGSHHSRHVYGGGSGRLLPSGAPAAASSAAAAAANGGAHAGNGVDAGIGAAAAAAVAGGAGGTAGGGGGGAAGVAGAGGMRVLAGRPGVTGGPTALHPTTAGMRNLLVSGNVPRLG</sequence>
<keyword evidence="3" id="KW-0677">Repeat</keyword>
<feature type="compositionally biased region" description="Gly residues" evidence="7">
    <location>
        <begin position="1043"/>
        <end position="1057"/>
    </location>
</feature>
<feature type="compositionally biased region" description="Pro residues" evidence="7">
    <location>
        <begin position="1302"/>
        <end position="1311"/>
    </location>
</feature>
<gene>
    <name evidence="9" type="ORF">CHLRE_09g402051v5</name>
</gene>
<evidence type="ECO:0000313" key="10">
    <source>
        <dbReference type="Proteomes" id="UP000006906"/>
    </source>
</evidence>
<dbReference type="InParanoid" id="A0A2K3DCS4"/>
<keyword evidence="10" id="KW-1185">Reference proteome</keyword>
<comment type="subcellular location">
    <subcellularLocation>
        <location evidence="1">Membrane</location>
        <topology evidence="1">Multi-pass membrane protein</topology>
    </subcellularLocation>
</comment>
<dbReference type="OrthoDB" id="428525at2759"/>
<dbReference type="Gramene" id="PNW78323">
    <property type="protein sequence ID" value="PNW78323"/>
    <property type="gene ID" value="CHLRE_09g402051v5"/>
</dbReference>
<feature type="compositionally biased region" description="Pro residues" evidence="7">
    <location>
        <begin position="1203"/>
        <end position="1213"/>
    </location>
</feature>
<feature type="transmembrane region" description="Helical" evidence="8">
    <location>
        <begin position="853"/>
        <end position="873"/>
    </location>
</feature>
<dbReference type="Proteomes" id="UP000006906">
    <property type="component" value="Chromosome 9"/>
</dbReference>
<dbReference type="Gene3D" id="1.10.3080.10">
    <property type="entry name" value="Clc chloride channel"/>
    <property type="match status" value="2"/>
</dbReference>
<dbReference type="PANTHER" id="PTHR11689:SF89">
    <property type="entry name" value="CHLORIDE CHANNEL PROTEIN"/>
    <property type="match status" value="1"/>
</dbReference>
<feature type="compositionally biased region" description="Pro residues" evidence="7">
    <location>
        <begin position="578"/>
        <end position="621"/>
    </location>
</feature>
<dbReference type="KEGG" id="cre:CHLRE_09g402051v5"/>
<dbReference type="InterPro" id="IPR046342">
    <property type="entry name" value="CBS_dom_sf"/>
</dbReference>
<feature type="compositionally biased region" description="Low complexity" evidence="7">
    <location>
        <begin position="752"/>
        <end position="775"/>
    </location>
</feature>
<feature type="transmembrane region" description="Helical" evidence="8">
    <location>
        <begin position="200"/>
        <end position="224"/>
    </location>
</feature>
<dbReference type="GO" id="GO:0015108">
    <property type="term" value="F:chloride transmembrane transporter activity"/>
    <property type="evidence" value="ECO:0007669"/>
    <property type="project" value="InterPro"/>
</dbReference>
<accession>A0A2K3DCS4</accession>
<dbReference type="EMBL" id="CM008970">
    <property type="protein sequence ID" value="PNW78323.1"/>
    <property type="molecule type" value="Genomic_DNA"/>
</dbReference>
<name>A0A2K3DCS4_CHLRE</name>
<evidence type="ECO:0000313" key="9">
    <source>
        <dbReference type="EMBL" id="PNW78323.1"/>
    </source>
</evidence>
<feature type="transmembrane region" description="Helical" evidence="8">
    <location>
        <begin position="312"/>
        <end position="336"/>
    </location>
</feature>
<keyword evidence="2 8" id="KW-0812">Transmembrane</keyword>
<feature type="compositionally biased region" description="Gly residues" evidence="7">
    <location>
        <begin position="1250"/>
        <end position="1261"/>
    </location>
</feature>
<feature type="transmembrane region" description="Helical" evidence="8">
    <location>
        <begin position="915"/>
        <end position="940"/>
    </location>
</feature>
<evidence type="ECO:0000256" key="6">
    <source>
        <dbReference type="ARBA" id="ARBA00023136"/>
    </source>
</evidence>
<evidence type="ECO:0000256" key="5">
    <source>
        <dbReference type="ARBA" id="ARBA00023122"/>
    </source>
</evidence>
<dbReference type="PRINTS" id="PR00762">
    <property type="entry name" value="CLCHANNEL"/>
</dbReference>
<dbReference type="InterPro" id="IPR001807">
    <property type="entry name" value="ClC"/>
</dbReference>
<feature type="region of interest" description="Disordered" evidence="7">
    <location>
        <begin position="1337"/>
        <end position="1361"/>
    </location>
</feature>
<dbReference type="InterPro" id="IPR051280">
    <property type="entry name" value="Cl-channel/antiporter"/>
</dbReference>
<feature type="compositionally biased region" description="Gly residues" evidence="7">
    <location>
        <begin position="21"/>
        <end position="34"/>
    </location>
</feature>
<dbReference type="GeneID" id="5722977"/>
<reference evidence="9 10" key="1">
    <citation type="journal article" date="2007" name="Science">
        <title>The Chlamydomonas genome reveals the evolution of key animal and plant functions.</title>
        <authorList>
            <person name="Merchant S.S."/>
            <person name="Prochnik S.E."/>
            <person name="Vallon O."/>
            <person name="Harris E.H."/>
            <person name="Karpowicz S.J."/>
            <person name="Witman G.B."/>
            <person name="Terry A."/>
            <person name="Salamov A."/>
            <person name="Fritz-Laylin L.K."/>
            <person name="Marechal-Drouard L."/>
            <person name="Marshall W.F."/>
            <person name="Qu L.H."/>
            <person name="Nelson D.R."/>
            <person name="Sanderfoot A.A."/>
            <person name="Spalding M.H."/>
            <person name="Kapitonov V.V."/>
            <person name="Ren Q."/>
            <person name="Ferris P."/>
            <person name="Lindquist E."/>
            <person name="Shapiro H."/>
            <person name="Lucas S.M."/>
            <person name="Grimwood J."/>
            <person name="Schmutz J."/>
            <person name="Cardol P."/>
            <person name="Cerutti H."/>
            <person name="Chanfreau G."/>
            <person name="Chen C.L."/>
            <person name="Cognat V."/>
            <person name="Croft M.T."/>
            <person name="Dent R."/>
            <person name="Dutcher S."/>
            <person name="Fernandez E."/>
            <person name="Fukuzawa H."/>
            <person name="Gonzalez-Ballester D."/>
            <person name="Gonzalez-Halphen D."/>
            <person name="Hallmann A."/>
            <person name="Hanikenne M."/>
            <person name="Hippler M."/>
            <person name="Inwood W."/>
            <person name="Jabbari K."/>
            <person name="Kalanon M."/>
            <person name="Kuras R."/>
            <person name="Lefebvre P.A."/>
            <person name="Lemaire S.D."/>
            <person name="Lobanov A.V."/>
            <person name="Lohr M."/>
            <person name="Manuell A."/>
            <person name="Meier I."/>
            <person name="Mets L."/>
            <person name="Mittag M."/>
            <person name="Mittelmeier T."/>
            <person name="Moroney J.V."/>
            <person name="Moseley J."/>
            <person name="Napoli C."/>
            <person name="Nedelcu A.M."/>
            <person name="Niyogi K."/>
            <person name="Novoselov S.V."/>
            <person name="Paulsen I.T."/>
            <person name="Pazour G."/>
            <person name="Purton S."/>
            <person name="Ral J.P."/>
            <person name="Riano-Pachon D.M."/>
            <person name="Riekhof W."/>
            <person name="Rymarquis L."/>
            <person name="Schroda M."/>
            <person name="Stern D."/>
            <person name="Umen J."/>
            <person name="Willows R."/>
            <person name="Wilson N."/>
            <person name="Zimmer S.L."/>
            <person name="Allmer J."/>
            <person name="Balk J."/>
            <person name="Bisova K."/>
            <person name="Chen C.J."/>
            <person name="Elias M."/>
            <person name="Gendler K."/>
            <person name="Hauser C."/>
            <person name="Lamb M.R."/>
            <person name="Ledford H."/>
            <person name="Long J.C."/>
            <person name="Minagawa J."/>
            <person name="Page M.D."/>
            <person name="Pan J."/>
            <person name="Pootakham W."/>
            <person name="Roje S."/>
            <person name="Rose A."/>
            <person name="Stahlberg E."/>
            <person name="Terauchi A.M."/>
            <person name="Yang P."/>
            <person name="Ball S."/>
            <person name="Bowler C."/>
            <person name="Dieckmann C.L."/>
            <person name="Gladyshev V.N."/>
            <person name="Green P."/>
            <person name="Jorgensen R."/>
            <person name="Mayfield S."/>
            <person name="Mueller-Roeber B."/>
            <person name="Rajamani S."/>
            <person name="Sayre R.T."/>
            <person name="Brokstein P."/>
            <person name="Dubchak I."/>
            <person name="Goodstein D."/>
            <person name="Hornick L."/>
            <person name="Huang Y.W."/>
            <person name="Jhaveri J."/>
            <person name="Luo Y."/>
            <person name="Martinez D."/>
            <person name="Ngau W.C."/>
            <person name="Otillar B."/>
            <person name="Poliakov A."/>
            <person name="Porter A."/>
            <person name="Szajkowski L."/>
            <person name="Werner G."/>
            <person name="Zhou K."/>
            <person name="Grigoriev I.V."/>
            <person name="Rokhsar D.S."/>
            <person name="Grossman A.R."/>
        </authorList>
    </citation>
    <scope>NUCLEOTIDE SEQUENCE [LARGE SCALE GENOMIC DNA]</scope>
    <source>
        <strain evidence="10">CC-503</strain>
    </source>
</reference>
<evidence type="ECO:0008006" key="11">
    <source>
        <dbReference type="Google" id="ProtNLM"/>
    </source>
</evidence>
<feature type="transmembrane region" description="Helical" evidence="8">
    <location>
        <begin position="885"/>
        <end position="903"/>
    </location>
</feature>
<feature type="compositionally biased region" description="Low complexity" evidence="7">
    <location>
        <begin position="632"/>
        <end position="652"/>
    </location>
</feature>
<dbReference type="Pfam" id="PF00654">
    <property type="entry name" value="Voltage_CLC"/>
    <property type="match status" value="2"/>
</dbReference>
<dbReference type="GO" id="GO:0022857">
    <property type="term" value="F:transmembrane transporter activity"/>
    <property type="evidence" value="ECO:0000318"/>
    <property type="project" value="GO_Central"/>
</dbReference>
<evidence type="ECO:0000256" key="4">
    <source>
        <dbReference type="ARBA" id="ARBA00022989"/>
    </source>
</evidence>
<dbReference type="GO" id="GO:0016020">
    <property type="term" value="C:membrane"/>
    <property type="evidence" value="ECO:0007669"/>
    <property type="project" value="UniProtKB-SubCell"/>
</dbReference>
<feature type="transmembrane region" description="Helical" evidence="8">
    <location>
        <begin position="398"/>
        <end position="420"/>
    </location>
</feature>
<evidence type="ECO:0000256" key="3">
    <source>
        <dbReference type="ARBA" id="ARBA00022737"/>
    </source>
</evidence>
<feature type="region of interest" description="Disordered" evidence="7">
    <location>
        <begin position="1195"/>
        <end position="1218"/>
    </location>
</feature>
<feature type="region of interest" description="Disordered" evidence="7">
    <location>
        <begin position="1250"/>
        <end position="1275"/>
    </location>
</feature>
<dbReference type="SUPFAM" id="SSF54631">
    <property type="entry name" value="CBS-domain pair"/>
    <property type="match status" value="1"/>
</dbReference>
<evidence type="ECO:0000256" key="1">
    <source>
        <dbReference type="ARBA" id="ARBA00004141"/>
    </source>
</evidence>
<keyword evidence="6 8" id="KW-0472">Membrane</keyword>
<feature type="compositionally biased region" description="Pro residues" evidence="7">
    <location>
        <begin position="555"/>
        <end position="568"/>
    </location>
</feature>
<feature type="region of interest" description="Disordered" evidence="7">
    <location>
        <begin position="19"/>
        <end position="63"/>
    </location>
</feature>
<evidence type="ECO:0000256" key="7">
    <source>
        <dbReference type="SAM" id="MobiDB-lite"/>
    </source>
</evidence>
<dbReference type="PANTHER" id="PTHR11689">
    <property type="entry name" value="CHLORIDE CHANNEL PROTEIN CLC FAMILY MEMBER"/>
    <property type="match status" value="1"/>
</dbReference>
<protein>
    <recommendedName>
        <fullName evidence="11">Chloride channel protein</fullName>
    </recommendedName>
</protein>
<dbReference type="InterPro" id="IPR014743">
    <property type="entry name" value="Cl-channel_core"/>
</dbReference>
<dbReference type="RefSeq" id="XP_042920780.1">
    <property type="nucleotide sequence ID" value="XM_043066055.1"/>
</dbReference>
<evidence type="ECO:0000256" key="2">
    <source>
        <dbReference type="ARBA" id="ARBA00022692"/>
    </source>
</evidence>
<evidence type="ECO:0000256" key="8">
    <source>
        <dbReference type="SAM" id="Phobius"/>
    </source>
</evidence>
<feature type="transmembrane region" description="Helical" evidence="8">
    <location>
        <begin position="155"/>
        <end position="180"/>
    </location>
</feature>
<dbReference type="ExpressionAtlas" id="A0A2K3DCS4">
    <property type="expression patterns" value="baseline"/>
</dbReference>
<feature type="region of interest" description="Disordered" evidence="7">
    <location>
        <begin position="524"/>
        <end position="652"/>
    </location>
</feature>
<organism evidence="9 10">
    <name type="scientific">Chlamydomonas reinhardtii</name>
    <name type="common">Chlamydomonas smithii</name>
    <dbReference type="NCBI Taxonomy" id="3055"/>
    <lineage>
        <taxon>Eukaryota</taxon>
        <taxon>Viridiplantae</taxon>
        <taxon>Chlorophyta</taxon>
        <taxon>core chlorophytes</taxon>
        <taxon>Chlorophyceae</taxon>
        <taxon>CS clade</taxon>
        <taxon>Chlamydomonadales</taxon>
        <taxon>Chlamydomonadaceae</taxon>
        <taxon>Chlamydomonas</taxon>
    </lineage>
</organism>
<feature type="region of interest" description="Disordered" evidence="7">
    <location>
        <begin position="750"/>
        <end position="809"/>
    </location>
</feature>
<feature type="region of interest" description="Disordered" evidence="7">
    <location>
        <begin position="1034"/>
        <end position="1057"/>
    </location>
</feature>